<evidence type="ECO:0000256" key="4">
    <source>
        <dbReference type="ARBA" id="ARBA00022603"/>
    </source>
</evidence>
<dbReference type="InterPro" id="IPR011814">
    <property type="entry name" value="BioC"/>
</dbReference>
<dbReference type="NCBIfam" id="TIGR02072">
    <property type="entry name" value="BioC"/>
    <property type="match status" value="1"/>
</dbReference>
<evidence type="ECO:0000256" key="3">
    <source>
        <dbReference type="ARBA" id="ARBA00012327"/>
    </source>
</evidence>
<dbReference type="HAMAP" id="MF_00835">
    <property type="entry name" value="BioC"/>
    <property type="match status" value="1"/>
</dbReference>
<dbReference type="Proteomes" id="UP000253740">
    <property type="component" value="Unassembled WGS sequence"/>
</dbReference>
<dbReference type="Pfam" id="PF08241">
    <property type="entry name" value="Methyltransf_11"/>
    <property type="match status" value="1"/>
</dbReference>
<accession>A0A0K8QMH4</accession>
<reference evidence="11" key="2">
    <citation type="submission" date="2015-08" db="EMBL/GenBank/DDBJ databases">
        <title>Complete DNA Sequence of Pseudomonas syringae pv. actinidiae, the Causal Agent of Kiwifruit Canker Disease.</title>
        <authorList>
            <person name="Rikkerink E.H.A."/>
            <person name="Fineran P.C."/>
        </authorList>
    </citation>
    <scope>NUCLEOTIDE SEQUENCE</scope>
    <source>
        <strain evidence="11">SkMP5</strain>
    </source>
</reference>
<dbReference type="PANTHER" id="PTHR13090:SF1">
    <property type="entry name" value="ARGININE-HYDROXYLASE NDUFAF5, MITOCHONDRIAL"/>
    <property type="match status" value="1"/>
</dbReference>
<evidence type="ECO:0000256" key="5">
    <source>
        <dbReference type="ARBA" id="ARBA00022679"/>
    </source>
</evidence>
<dbReference type="OrthoDB" id="9760689at2"/>
<evidence type="ECO:0000256" key="7">
    <source>
        <dbReference type="ARBA" id="ARBA00022756"/>
    </source>
</evidence>
<dbReference type="GO" id="GO:0008757">
    <property type="term" value="F:S-adenosylmethionine-dependent methyltransferase activity"/>
    <property type="evidence" value="ECO:0007669"/>
    <property type="project" value="InterPro"/>
</dbReference>
<keyword evidence="5 8" id="KW-0808">Transferase</keyword>
<evidence type="ECO:0000256" key="8">
    <source>
        <dbReference type="HAMAP-Rule" id="MF_00835"/>
    </source>
</evidence>
<dbReference type="PANTHER" id="PTHR13090">
    <property type="entry name" value="ARGININE-HYDROXYLASE NDUFAF5, MITOCHONDRIAL"/>
    <property type="match status" value="1"/>
</dbReference>
<dbReference type="STRING" id="1475481.GCA_000953855_01383"/>
<keyword evidence="6 8" id="KW-0949">S-adenosyl-L-methionine</keyword>
<reference evidence="10" key="1">
    <citation type="submission" date="2015-03" db="EMBL/GenBank/DDBJ databases">
        <title>Draft genome sequence of Mizugakiibacter sediminis skMP5.</title>
        <authorList>
            <person name="Watanabe T."/>
            <person name="Kojima H."/>
            <person name="Fukui M."/>
        </authorList>
    </citation>
    <scope>NUCLEOTIDE SEQUENCE</scope>
    <source>
        <strain evidence="10">SkMP5</strain>
    </source>
</reference>
<keyword evidence="12" id="KW-1185">Reference proteome</keyword>
<proteinExistence type="inferred from homology"/>
<evidence type="ECO:0000259" key="9">
    <source>
        <dbReference type="Pfam" id="PF08241"/>
    </source>
</evidence>
<evidence type="ECO:0000313" key="10">
    <source>
        <dbReference type="EMBL" id="GAN45730.1"/>
    </source>
</evidence>
<evidence type="ECO:0000256" key="6">
    <source>
        <dbReference type="ARBA" id="ARBA00022691"/>
    </source>
</evidence>
<dbReference type="GO" id="GO:0102130">
    <property type="term" value="F:malonyl-CoA methyltransferase activity"/>
    <property type="evidence" value="ECO:0007669"/>
    <property type="project" value="UniProtKB-EC"/>
</dbReference>
<comment type="function">
    <text evidence="8">Converts the free carboxyl group of a malonyl-thioester to its methyl ester by transfer of a methyl group from S-adenosyl-L-methionine (SAM). It allows to synthesize pimeloyl-ACP via the fatty acid synthetic pathway.</text>
</comment>
<dbReference type="HOGENOM" id="CLU_046586_2_1_6"/>
<comment type="similarity">
    <text evidence="8">Belongs to the methyltransferase superfamily.</text>
</comment>
<dbReference type="InterPro" id="IPR029063">
    <property type="entry name" value="SAM-dependent_MTases_sf"/>
</dbReference>
<dbReference type="UniPathway" id="UPA00078"/>
<evidence type="ECO:0000313" key="12">
    <source>
        <dbReference type="Proteomes" id="UP000253740"/>
    </source>
</evidence>
<dbReference type="InterPro" id="IPR050602">
    <property type="entry name" value="Malonyl-ACP_OMT"/>
</dbReference>
<feature type="domain" description="Methyltransferase type 11" evidence="9">
    <location>
        <begin position="51"/>
        <end position="146"/>
    </location>
</feature>
<comment type="pathway">
    <text evidence="2 8">Cofactor biosynthesis; biotin biosynthesis.</text>
</comment>
<dbReference type="GO" id="GO:0032259">
    <property type="term" value="P:methylation"/>
    <property type="evidence" value="ECO:0007669"/>
    <property type="project" value="UniProtKB-KW"/>
</dbReference>
<dbReference type="EMBL" id="DF970185">
    <property type="protein sequence ID" value="GAP66063.1"/>
    <property type="molecule type" value="Genomic_DNA"/>
</dbReference>
<evidence type="ECO:0000256" key="1">
    <source>
        <dbReference type="ARBA" id="ARBA00000852"/>
    </source>
</evidence>
<keyword evidence="7 8" id="KW-0093">Biotin biosynthesis</keyword>
<evidence type="ECO:0000313" key="11">
    <source>
        <dbReference type="EMBL" id="GAP66063.1"/>
    </source>
</evidence>
<keyword evidence="4 8" id="KW-0489">Methyltransferase</keyword>
<dbReference type="GO" id="GO:0010340">
    <property type="term" value="F:carboxyl-O-methyltransferase activity"/>
    <property type="evidence" value="ECO:0007669"/>
    <property type="project" value="UniProtKB-UniRule"/>
</dbReference>
<sequence>MSEAHLDRRQVRRAFARAARSYERHDALQREVGARLRERLAMLDAPPARVLDVGAGTGAGTAALKRAFSHAEVIALDLALPMLRAAKAHRSWRRPFARVCADAQALPLADRSVDLLHSNLCIQWIDDPAPLFAEWLRVLKPGGLMLLSTFGPDTLIELRQAWASADGTHPHVGRFLDMHDLGDAALNAGFRDPVLSVERFTLTYPDPQALLRELKGLGATNADAARERGLTGKARFRRMLEAYEALRVDGRVPSTWEVVYLHAWGPPEGQPRRVRGAEIATFSPDKLRGSRRGAG</sequence>
<dbReference type="RefSeq" id="WP_062536394.1">
    <property type="nucleotide sequence ID" value="NZ_DF970185.1"/>
</dbReference>
<dbReference type="EC" id="2.1.1.197" evidence="3 8"/>
<comment type="catalytic activity">
    <reaction evidence="1 8">
        <text>malonyl-[ACP] + S-adenosyl-L-methionine = malonyl-[ACP] methyl ester + S-adenosyl-L-homocysteine</text>
        <dbReference type="Rhea" id="RHEA:17105"/>
        <dbReference type="Rhea" id="RHEA-COMP:9623"/>
        <dbReference type="Rhea" id="RHEA-COMP:9954"/>
        <dbReference type="ChEBI" id="CHEBI:57856"/>
        <dbReference type="ChEBI" id="CHEBI:59789"/>
        <dbReference type="ChEBI" id="CHEBI:78449"/>
        <dbReference type="ChEBI" id="CHEBI:78845"/>
        <dbReference type="EC" id="2.1.1.197"/>
    </reaction>
</comment>
<gene>
    <name evidence="8" type="primary">bioC</name>
    <name evidence="10" type="ORF">MBSD_2283</name>
    <name evidence="11" type="ORF">MBSD_n1365</name>
</gene>
<organism evidence="11">
    <name type="scientific">Mizugakiibacter sediminis</name>
    <dbReference type="NCBI Taxonomy" id="1475481"/>
    <lineage>
        <taxon>Bacteria</taxon>
        <taxon>Pseudomonadati</taxon>
        <taxon>Pseudomonadota</taxon>
        <taxon>Gammaproteobacteria</taxon>
        <taxon>Lysobacterales</taxon>
        <taxon>Rhodanobacteraceae</taxon>
        <taxon>Mizugakiibacter</taxon>
    </lineage>
</organism>
<evidence type="ECO:0000256" key="2">
    <source>
        <dbReference type="ARBA" id="ARBA00004746"/>
    </source>
</evidence>
<dbReference type="InterPro" id="IPR013216">
    <property type="entry name" value="Methyltransf_11"/>
</dbReference>
<dbReference type="Gene3D" id="3.40.50.150">
    <property type="entry name" value="Vaccinia Virus protein VP39"/>
    <property type="match status" value="1"/>
</dbReference>
<dbReference type="SUPFAM" id="SSF53335">
    <property type="entry name" value="S-adenosyl-L-methionine-dependent methyltransferases"/>
    <property type="match status" value="1"/>
</dbReference>
<protein>
    <recommendedName>
        <fullName evidence="3 8">Malonyl-[acyl-carrier protein] O-methyltransferase</fullName>
        <shortName evidence="8">Malonyl-ACP O-methyltransferase</shortName>
        <ecNumber evidence="3 8">2.1.1.197</ecNumber>
    </recommendedName>
    <alternativeName>
        <fullName evidence="8">Biotin synthesis protein BioC</fullName>
    </alternativeName>
</protein>
<name>A0A0K8QMH4_9GAMM</name>
<dbReference type="EMBL" id="DF952383">
    <property type="protein sequence ID" value="GAN45730.1"/>
    <property type="molecule type" value="Genomic_DNA"/>
</dbReference>
<dbReference type="GO" id="GO:0009102">
    <property type="term" value="P:biotin biosynthetic process"/>
    <property type="evidence" value="ECO:0007669"/>
    <property type="project" value="UniProtKB-UniRule"/>
</dbReference>
<dbReference type="AlphaFoldDB" id="A0A0K8QMH4"/>
<dbReference type="CDD" id="cd02440">
    <property type="entry name" value="AdoMet_MTases"/>
    <property type="match status" value="1"/>
</dbReference>